<dbReference type="InterPro" id="IPR011010">
    <property type="entry name" value="DNA_brk_join_enz"/>
</dbReference>
<dbReference type="InterPro" id="IPR013762">
    <property type="entry name" value="Integrase-like_cat_sf"/>
</dbReference>
<evidence type="ECO:0000313" key="3">
    <source>
        <dbReference type="EMBL" id="QMW81465.1"/>
    </source>
</evidence>
<dbReference type="GO" id="GO:0003677">
    <property type="term" value="F:DNA binding"/>
    <property type="evidence" value="ECO:0007669"/>
    <property type="project" value="InterPro"/>
</dbReference>
<dbReference type="InterPro" id="IPR002104">
    <property type="entry name" value="Integrase_catalytic"/>
</dbReference>
<dbReference type="EMBL" id="CP039126">
    <property type="protein sequence ID" value="QMW81465.1"/>
    <property type="molecule type" value="Genomic_DNA"/>
</dbReference>
<dbReference type="GO" id="GO:0015074">
    <property type="term" value="P:DNA integration"/>
    <property type="evidence" value="ECO:0007669"/>
    <property type="project" value="InterPro"/>
</dbReference>
<dbReference type="SUPFAM" id="SSF56349">
    <property type="entry name" value="DNA breaking-rejoining enzymes"/>
    <property type="match status" value="1"/>
</dbReference>
<accession>A0A7G5N3M2</accession>
<dbReference type="Pfam" id="PF00589">
    <property type="entry name" value="Phage_integrase"/>
    <property type="match status" value="1"/>
</dbReference>
<protein>
    <recommendedName>
        <fullName evidence="2">Tyr recombinase domain-containing protein</fullName>
    </recommendedName>
</protein>
<gene>
    <name evidence="3" type="ORF">E5259_18685</name>
</gene>
<dbReference type="GO" id="GO:0006310">
    <property type="term" value="P:DNA recombination"/>
    <property type="evidence" value="ECO:0007669"/>
    <property type="project" value="UniProtKB-KW"/>
</dbReference>
<sequence length="65" mass="7178">MWHSCATLLFANGVSLKQIQEWMGHSDISTTSNIYTHLDFNSKVSSAEAILPIFPVQPGCIQKKG</sequence>
<dbReference type="AlphaFoldDB" id="A0A7G5N3M2"/>
<proteinExistence type="predicted"/>
<evidence type="ECO:0000313" key="4">
    <source>
        <dbReference type="Proteomes" id="UP000515789"/>
    </source>
</evidence>
<dbReference type="Gene3D" id="1.10.443.10">
    <property type="entry name" value="Intergrase catalytic core"/>
    <property type="match status" value="1"/>
</dbReference>
<name>A0A7G5N3M2_9FIRM</name>
<keyword evidence="1" id="KW-0233">DNA recombination</keyword>
<reference evidence="3 4" key="1">
    <citation type="submission" date="2019-04" db="EMBL/GenBank/DDBJ databases">
        <authorList>
            <person name="Schori C."/>
            <person name="Ahrens C."/>
        </authorList>
    </citation>
    <scope>NUCLEOTIDE SEQUENCE [LARGE SCALE GENOMIC DNA]</scope>
    <source>
        <strain evidence="3 4">DSM 2950</strain>
    </source>
</reference>
<evidence type="ECO:0000259" key="2">
    <source>
        <dbReference type="PROSITE" id="PS51898"/>
    </source>
</evidence>
<evidence type="ECO:0000256" key="1">
    <source>
        <dbReference type="ARBA" id="ARBA00023172"/>
    </source>
</evidence>
<dbReference type="PROSITE" id="PS51898">
    <property type="entry name" value="TYR_RECOMBINASE"/>
    <property type="match status" value="1"/>
</dbReference>
<organism evidence="3 4">
    <name type="scientific">Blautia producta</name>
    <dbReference type="NCBI Taxonomy" id="33035"/>
    <lineage>
        <taxon>Bacteria</taxon>
        <taxon>Bacillati</taxon>
        <taxon>Bacillota</taxon>
        <taxon>Clostridia</taxon>
        <taxon>Lachnospirales</taxon>
        <taxon>Lachnospiraceae</taxon>
        <taxon>Blautia</taxon>
    </lineage>
</organism>
<dbReference type="Proteomes" id="UP000515789">
    <property type="component" value="Chromosome"/>
</dbReference>
<feature type="domain" description="Tyr recombinase" evidence="2">
    <location>
        <begin position="1"/>
        <end position="48"/>
    </location>
</feature>